<comment type="caution">
    <text evidence="1">The sequence shown here is derived from an EMBL/GenBank/DDBJ whole genome shotgun (WGS) entry which is preliminary data.</text>
</comment>
<sequence>AAKVTPIYESSEFSKELKLEVHSSMGELDRYPTVEECYVPSDCKVLRML</sequence>
<proteinExistence type="predicted"/>
<protein>
    <submittedName>
        <fullName evidence="1">Uncharacterized protein</fullName>
    </submittedName>
</protein>
<dbReference type="AlphaFoldDB" id="A0A392T230"/>
<reference evidence="1 2" key="1">
    <citation type="journal article" date="2018" name="Front. Plant Sci.">
        <title>Red Clover (Trifolium pratense) and Zigzag Clover (T. medium) - A Picture of Genomic Similarities and Differences.</title>
        <authorList>
            <person name="Dluhosova J."/>
            <person name="Istvanek J."/>
            <person name="Nedelnik J."/>
            <person name="Repkova J."/>
        </authorList>
    </citation>
    <scope>NUCLEOTIDE SEQUENCE [LARGE SCALE GENOMIC DNA]</scope>
    <source>
        <strain evidence="2">cv. 10/8</strain>
        <tissue evidence="1">Leaf</tissue>
    </source>
</reference>
<organism evidence="1 2">
    <name type="scientific">Trifolium medium</name>
    <dbReference type="NCBI Taxonomy" id="97028"/>
    <lineage>
        <taxon>Eukaryota</taxon>
        <taxon>Viridiplantae</taxon>
        <taxon>Streptophyta</taxon>
        <taxon>Embryophyta</taxon>
        <taxon>Tracheophyta</taxon>
        <taxon>Spermatophyta</taxon>
        <taxon>Magnoliopsida</taxon>
        <taxon>eudicotyledons</taxon>
        <taxon>Gunneridae</taxon>
        <taxon>Pentapetalae</taxon>
        <taxon>rosids</taxon>
        <taxon>fabids</taxon>
        <taxon>Fabales</taxon>
        <taxon>Fabaceae</taxon>
        <taxon>Papilionoideae</taxon>
        <taxon>50 kb inversion clade</taxon>
        <taxon>NPAAA clade</taxon>
        <taxon>Hologalegina</taxon>
        <taxon>IRL clade</taxon>
        <taxon>Trifolieae</taxon>
        <taxon>Trifolium</taxon>
    </lineage>
</organism>
<feature type="non-terminal residue" evidence="1">
    <location>
        <position position="1"/>
    </location>
</feature>
<keyword evidence="2" id="KW-1185">Reference proteome</keyword>
<evidence type="ECO:0000313" key="2">
    <source>
        <dbReference type="Proteomes" id="UP000265520"/>
    </source>
</evidence>
<dbReference type="EMBL" id="LXQA010475745">
    <property type="protein sequence ID" value="MCI54210.1"/>
    <property type="molecule type" value="Genomic_DNA"/>
</dbReference>
<name>A0A392T230_9FABA</name>
<dbReference type="Proteomes" id="UP000265520">
    <property type="component" value="Unassembled WGS sequence"/>
</dbReference>
<accession>A0A392T230</accession>
<evidence type="ECO:0000313" key="1">
    <source>
        <dbReference type="EMBL" id="MCI54210.1"/>
    </source>
</evidence>